<organism evidence="2 3">
    <name type="scientific">Corynebacterium felinum</name>
    <dbReference type="NCBI Taxonomy" id="131318"/>
    <lineage>
        <taxon>Bacteria</taxon>
        <taxon>Bacillati</taxon>
        <taxon>Actinomycetota</taxon>
        <taxon>Actinomycetes</taxon>
        <taxon>Mycobacteriales</taxon>
        <taxon>Corynebacteriaceae</taxon>
        <taxon>Corynebacterium</taxon>
    </lineage>
</organism>
<reference evidence="2 3" key="1">
    <citation type="submission" date="2023-07" db="EMBL/GenBank/DDBJ databases">
        <title>Sequencing the genomes of 1000 actinobacteria strains.</title>
        <authorList>
            <person name="Klenk H.-P."/>
        </authorList>
    </citation>
    <scope>NUCLEOTIDE SEQUENCE [LARGE SCALE GENOMIC DNA]</scope>
    <source>
        <strain evidence="2 3">DSM 44508</strain>
    </source>
</reference>
<keyword evidence="1" id="KW-0472">Membrane</keyword>
<dbReference type="Pfam" id="PF14012">
    <property type="entry name" value="DUF4229"/>
    <property type="match status" value="1"/>
</dbReference>
<evidence type="ECO:0000256" key="1">
    <source>
        <dbReference type="SAM" id="Phobius"/>
    </source>
</evidence>
<feature type="transmembrane region" description="Helical" evidence="1">
    <location>
        <begin position="25"/>
        <end position="50"/>
    </location>
</feature>
<keyword evidence="1" id="KW-1133">Transmembrane helix</keyword>
<comment type="caution">
    <text evidence="2">The sequence shown here is derived from an EMBL/GenBank/DDBJ whole genome shotgun (WGS) entry which is preliminary data.</text>
</comment>
<sequence>MSEENTSSQPPVRDPHVRAQATKSLFYYGAARLVLFLALTAVIQLCATAIGAYVPIFISAMLALIVAMPLSVFLFKGLRVRATMAVAQWHQQRKAYKEWVKAELSTR</sequence>
<evidence type="ECO:0008006" key="4">
    <source>
        <dbReference type="Google" id="ProtNLM"/>
    </source>
</evidence>
<evidence type="ECO:0000313" key="2">
    <source>
        <dbReference type="EMBL" id="MDR7354564.1"/>
    </source>
</evidence>
<dbReference type="Proteomes" id="UP001183619">
    <property type="component" value="Unassembled WGS sequence"/>
</dbReference>
<proteinExistence type="predicted"/>
<dbReference type="EMBL" id="JAVDYF010000001">
    <property type="protein sequence ID" value="MDR7354564.1"/>
    <property type="molecule type" value="Genomic_DNA"/>
</dbReference>
<name>A0ABU2B7I0_9CORY</name>
<keyword evidence="3" id="KW-1185">Reference proteome</keyword>
<gene>
    <name evidence="2" type="ORF">J2S37_001102</name>
</gene>
<keyword evidence="1" id="KW-0812">Transmembrane</keyword>
<accession>A0ABU2B7I0</accession>
<evidence type="ECO:0000313" key="3">
    <source>
        <dbReference type="Proteomes" id="UP001183619"/>
    </source>
</evidence>
<protein>
    <recommendedName>
        <fullName evidence="4">DUF4229 domain-containing protein</fullName>
    </recommendedName>
</protein>
<feature type="transmembrane region" description="Helical" evidence="1">
    <location>
        <begin position="56"/>
        <end position="75"/>
    </location>
</feature>
<dbReference type="InterPro" id="IPR025323">
    <property type="entry name" value="DUF4229"/>
</dbReference>